<organism evidence="5 6">
    <name type="scientific">Gossypium australe</name>
    <dbReference type="NCBI Taxonomy" id="47621"/>
    <lineage>
        <taxon>Eukaryota</taxon>
        <taxon>Viridiplantae</taxon>
        <taxon>Streptophyta</taxon>
        <taxon>Embryophyta</taxon>
        <taxon>Tracheophyta</taxon>
        <taxon>Spermatophyta</taxon>
        <taxon>Magnoliopsida</taxon>
        <taxon>eudicotyledons</taxon>
        <taxon>Gunneridae</taxon>
        <taxon>Pentapetalae</taxon>
        <taxon>rosids</taxon>
        <taxon>malvids</taxon>
        <taxon>Malvales</taxon>
        <taxon>Malvaceae</taxon>
        <taxon>Malvoideae</taxon>
        <taxon>Gossypium</taxon>
    </lineage>
</organism>
<keyword evidence="6" id="KW-1185">Reference proteome</keyword>
<evidence type="ECO:0000313" key="6">
    <source>
        <dbReference type="Proteomes" id="UP000325315"/>
    </source>
</evidence>
<evidence type="ECO:0000256" key="3">
    <source>
        <dbReference type="SAM" id="MobiDB-lite"/>
    </source>
</evidence>
<dbReference type="Proteomes" id="UP000325315">
    <property type="component" value="Unassembled WGS sequence"/>
</dbReference>
<sequence length="675" mass="73746">MHAKFVTKGVLEGERSLVFDCEDESDCKVGEKCYCDDASSLCTSFYKEIAKSGEIKGKFLSVTKLNRLAIAVKGCYSRKRLAVAVKGKFSCPMQSFQQKSLWMPRDGSFLTNGEMGYDDSSKSEAKRGHQWFMDAAASELFSNKKQAIESFNSQPVSGIADVSVSPWQNASCFQSVSGPFGDHLFGSESIRTVNLVDRNVSSVETGNLNMGRKDFDDQYGSGSSAALSMSHTIEDASSCLSFGGLRKVKVNQVRDSNNDMPTLMGHPYGGGFNSTISMSTVFGKNGNAILLGPTYRSEDESTGPMGPTFSKTDGNFISIGHTFNKRANDFIPVGHNFKGNESILSMGQPFDKEDGNYISIGQSFEKGDANLISSSPFYGKGQESFISMAPAYSKPNESLISMASSFDKEGDNIIPVGPSYHKADCNITAMAPRQDKGESNILSMHHNYKKGESNTISFGGFHDESRENCSGGIISGYDLLMSNQNSSQASEVPCQQVLGESNPDSNVNGAPQNSSTTDTNPKHKESKTSKKVSSNNFPSNVKSLLSTGMLDGVVVKYVSWSREKSLKGYIQGTGYMCGCKDCNFEKALNAYEFERHANCKTKHPNNHIYFESGKTIYAVVQELKNTPQELLFDAIQTVTGSQINQKNFRIWKASYQAATRELQRIYGKDDAAVSS</sequence>
<dbReference type="GO" id="GO:0000977">
    <property type="term" value="F:RNA polymerase II transcription regulatory region sequence-specific DNA binding"/>
    <property type="evidence" value="ECO:0007669"/>
    <property type="project" value="TreeGrafter"/>
</dbReference>
<evidence type="ECO:0000256" key="2">
    <source>
        <dbReference type="ARBA" id="ARBA00023242"/>
    </source>
</evidence>
<dbReference type="GO" id="GO:0003682">
    <property type="term" value="F:chromatin binding"/>
    <property type="evidence" value="ECO:0007669"/>
    <property type="project" value="TreeGrafter"/>
</dbReference>
<reference evidence="6" key="1">
    <citation type="journal article" date="2019" name="Plant Biotechnol. J.">
        <title>Genome sequencing of the Australian wild diploid species Gossypium australe highlights disease resistance and delayed gland morphogenesis.</title>
        <authorList>
            <person name="Cai Y."/>
            <person name="Cai X."/>
            <person name="Wang Q."/>
            <person name="Wang P."/>
            <person name="Zhang Y."/>
            <person name="Cai C."/>
            <person name="Xu Y."/>
            <person name="Wang K."/>
            <person name="Zhou Z."/>
            <person name="Wang C."/>
            <person name="Geng S."/>
            <person name="Li B."/>
            <person name="Dong Q."/>
            <person name="Hou Y."/>
            <person name="Wang H."/>
            <person name="Ai P."/>
            <person name="Liu Z."/>
            <person name="Yi F."/>
            <person name="Sun M."/>
            <person name="An G."/>
            <person name="Cheng J."/>
            <person name="Zhang Y."/>
            <person name="Shi Q."/>
            <person name="Xie Y."/>
            <person name="Shi X."/>
            <person name="Chang Y."/>
            <person name="Huang F."/>
            <person name="Chen Y."/>
            <person name="Hong S."/>
            <person name="Mi L."/>
            <person name="Sun Q."/>
            <person name="Zhang L."/>
            <person name="Zhou B."/>
            <person name="Peng R."/>
            <person name="Zhang X."/>
            <person name="Liu F."/>
        </authorList>
    </citation>
    <scope>NUCLEOTIDE SEQUENCE [LARGE SCALE GENOMIC DNA]</scope>
    <source>
        <strain evidence="6">cv. PA1801</strain>
    </source>
</reference>
<dbReference type="AlphaFoldDB" id="A0A5B6U5G9"/>
<gene>
    <name evidence="5" type="ORF">EPI10_009406</name>
</gene>
<keyword evidence="2" id="KW-0539">Nucleus</keyword>
<dbReference type="GO" id="GO:0045944">
    <property type="term" value="P:positive regulation of transcription by RNA polymerase II"/>
    <property type="evidence" value="ECO:0007669"/>
    <property type="project" value="TreeGrafter"/>
</dbReference>
<dbReference type="InterPro" id="IPR032308">
    <property type="entry name" value="TDBD"/>
</dbReference>
<feature type="domain" description="Tify" evidence="4">
    <location>
        <begin position="568"/>
        <end position="622"/>
    </location>
</feature>
<proteinExistence type="predicted"/>
<comment type="caution">
    <text evidence="5">The sequence shown here is derived from an EMBL/GenBank/DDBJ whole genome shotgun (WGS) entry which is preliminary data.</text>
</comment>
<evidence type="ECO:0000313" key="5">
    <source>
        <dbReference type="EMBL" id="KAA3453361.1"/>
    </source>
</evidence>
<dbReference type="GO" id="GO:0005634">
    <property type="term" value="C:nucleus"/>
    <property type="evidence" value="ECO:0007669"/>
    <property type="project" value="UniProtKB-SubCell"/>
</dbReference>
<dbReference type="GO" id="GO:0008168">
    <property type="term" value="F:methyltransferase activity"/>
    <property type="evidence" value="ECO:0007669"/>
    <property type="project" value="UniProtKB-KW"/>
</dbReference>
<dbReference type="PANTHER" id="PTHR47025:SF6">
    <property type="entry name" value="N-LYSINE METHYLTRANSFERASE"/>
    <property type="match status" value="1"/>
</dbReference>
<dbReference type="PANTHER" id="PTHR47025">
    <property type="entry name" value="AUTOIMMUNE REGULATOR"/>
    <property type="match status" value="1"/>
</dbReference>
<dbReference type="GO" id="GO:0042393">
    <property type="term" value="F:histone binding"/>
    <property type="evidence" value="ECO:0007669"/>
    <property type="project" value="TreeGrafter"/>
</dbReference>
<dbReference type="EMBL" id="SMMG02000013">
    <property type="protein sequence ID" value="KAA3453361.1"/>
    <property type="molecule type" value="Genomic_DNA"/>
</dbReference>
<keyword evidence="5" id="KW-0808">Transferase</keyword>
<keyword evidence="5" id="KW-0489">Methyltransferase</keyword>
<dbReference type="OrthoDB" id="1863332at2759"/>
<feature type="compositionally biased region" description="Polar residues" evidence="3">
    <location>
        <begin position="498"/>
        <end position="519"/>
    </location>
</feature>
<evidence type="ECO:0000259" key="4">
    <source>
        <dbReference type="Pfam" id="PF16135"/>
    </source>
</evidence>
<evidence type="ECO:0000256" key="1">
    <source>
        <dbReference type="ARBA" id="ARBA00004123"/>
    </source>
</evidence>
<dbReference type="Pfam" id="PF16135">
    <property type="entry name" value="TDBD"/>
    <property type="match status" value="1"/>
</dbReference>
<accession>A0A5B6U5G9</accession>
<comment type="subcellular location">
    <subcellularLocation>
        <location evidence="1">Nucleus</location>
    </subcellularLocation>
</comment>
<protein>
    <submittedName>
        <fullName evidence="5">N-lysine methyltransferase SETD8-A</fullName>
    </submittedName>
</protein>
<feature type="region of interest" description="Disordered" evidence="3">
    <location>
        <begin position="490"/>
        <end position="536"/>
    </location>
</feature>
<name>A0A5B6U5G9_9ROSI</name>
<dbReference type="GO" id="GO:0032259">
    <property type="term" value="P:methylation"/>
    <property type="evidence" value="ECO:0007669"/>
    <property type="project" value="UniProtKB-KW"/>
</dbReference>